<evidence type="ECO:0000313" key="5">
    <source>
        <dbReference type="Proteomes" id="UP000248987"/>
    </source>
</evidence>
<keyword evidence="1 4" id="KW-0238">DNA-binding</keyword>
<dbReference type="EMBL" id="QLLQ01000023">
    <property type="protein sequence ID" value="RAJ19179.1"/>
    <property type="molecule type" value="Genomic_DNA"/>
</dbReference>
<feature type="transmembrane region" description="Helical" evidence="2">
    <location>
        <begin position="396"/>
        <end position="417"/>
    </location>
</feature>
<gene>
    <name evidence="4" type="ORF">LX77_03632</name>
</gene>
<evidence type="ECO:0000313" key="4">
    <source>
        <dbReference type="EMBL" id="RAJ19179.1"/>
    </source>
</evidence>
<reference evidence="4 5" key="1">
    <citation type="submission" date="2018-06" db="EMBL/GenBank/DDBJ databases">
        <title>Genomic Encyclopedia of Archaeal and Bacterial Type Strains, Phase II (KMG-II): from individual species to whole genera.</title>
        <authorList>
            <person name="Goeker M."/>
        </authorList>
    </citation>
    <scope>NUCLEOTIDE SEQUENCE [LARGE SCALE GENOMIC DNA]</scope>
    <source>
        <strain evidence="4 5">DSM 12408</strain>
    </source>
</reference>
<dbReference type="STRING" id="49280.A9996_13805"/>
<sequence length="567" mass="66020">MFELKNIYDLKIFCWRDGFIFFLIALAFNSIIAQNKPNEISQTNSFDGLRQLFNELPTDSLYTKRFIAKIYLQRAKEDNDTINIGRGYYLHSVLMDGPLKAKRYADSIILFTKNSNDFSYPAAGYFLKGYWCYELSQYQEALDSYLIGDSIAKKRGNTSQSAGYKRMIALLKNRAGDHRGALKIYLKEIDSLNLVKSKSSANYSNYLNILYNTSLTYMRLKQLDSAKLYSVKGLNESLVKKDSIVYFEFMYNLGVIEYLLGNENQALINIDTAIPYLDDYSQAMANYYKGKIAIHNQSESDAHQFFRISDSIAGQLNYTFPELRSIYEFKIDYYEKNLDLQSQLLYINKLLKLDSTLYRSKDLQLQIEKKYNRPLLIQKKETVINALRDKNKFAKIINLLLGTATVVLISMVVWYRIRQRKYLEKFKILIENDNDINSQKLKNRRVSDMIPLDIYNNIAMDLEKFESQNQFLQPVTLVELAKRLDTNSTYLSKFINIHTGSNFSQYVNKLRILYIVEKLKSDSKLRAFTIKAIGEGIGFGTTQSFSKAFYHETGIYPSYYLRKLNEN</sequence>
<evidence type="ECO:0000259" key="3">
    <source>
        <dbReference type="PROSITE" id="PS01124"/>
    </source>
</evidence>
<keyword evidence="2" id="KW-0812">Transmembrane</keyword>
<keyword evidence="2" id="KW-1133">Transmembrane helix</keyword>
<feature type="domain" description="HTH araC/xylS-type" evidence="3">
    <location>
        <begin position="456"/>
        <end position="563"/>
    </location>
</feature>
<dbReference type="InterPro" id="IPR011990">
    <property type="entry name" value="TPR-like_helical_dom_sf"/>
</dbReference>
<dbReference type="PROSITE" id="PS01124">
    <property type="entry name" value="HTH_ARAC_FAMILY_2"/>
    <property type="match status" value="1"/>
</dbReference>
<evidence type="ECO:0000256" key="1">
    <source>
        <dbReference type="ARBA" id="ARBA00023125"/>
    </source>
</evidence>
<dbReference type="InterPro" id="IPR018060">
    <property type="entry name" value="HTH_AraC"/>
</dbReference>
<dbReference type="GO" id="GO:0043565">
    <property type="term" value="F:sequence-specific DNA binding"/>
    <property type="evidence" value="ECO:0007669"/>
    <property type="project" value="InterPro"/>
</dbReference>
<dbReference type="SUPFAM" id="SSF48452">
    <property type="entry name" value="TPR-like"/>
    <property type="match status" value="2"/>
</dbReference>
<dbReference type="RefSeq" id="WP_066436195.1">
    <property type="nucleotide sequence ID" value="NZ_LZRN01000032.1"/>
</dbReference>
<dbReference type="Gene3D" id="1.10.10.60">
    <property type="entry name" value="Homeodomain-like"/>
    <property type="match status" value="2"/>
</dbReference>
<dbReference type="Proteomes" id="UP000248987">
    <property type="component" value="Unassembled WGS sequence"/>
</dbReference>
<protein>
    <submittedName>
        <fullName evidence="4">AraC-like DNA-binding protein</fullName>
    </submittedName>
</protein>
<dbReference type="Pfam" id="PF12833">
    <property type="entry name" value="HTH_18"/>
    <property type="match status" value="1"/>
</dbReference>
<evidence type="ECO:0000256" key="2">
    <source>
        <dbReference type="SAM" id="Phobius"/>
    </source>
</evidence>
<organism evidence="4 5">
    <name type="scientific">Gelidibacter algens</name>
    <dbReference type="NCBI Taxonomy" id="49280"/>
    <lineage>
        <taxon>Bacteria</taxon>
        <taxon>Pseudomonadati</taxon>
        <taxon>Bacteroidota</taxon>
        <taxon>Flavobacteriia</taxon>
        <taxon>Flavobacteriales</taxon>
        <taxon>Flavobacteriaceae</taxon>
        <taxon>Gelidibacter</taxon>
    </lineage>
</organism>
<proteinExistence type="predicted"/>
<accession>A0A1A7QYP9</accession>
<feature type="transmembrane region" description="Helical" evidence="2">
    <location>
        <begin position="12"/>
        <end position="32"/>
    </location>
</feature>
<dbReference type="GO" id="GO:0003700">
    <property type="term" value="F:DNA-binding transcription factor activity"/>
    <property type="evidence" value="ECO:0007669"/>
    <property type="project" value="InterPro"/>
</dbReference>
<keyword evidence="5" id="KW-1185">Reference proteome</keyword>
<name>A0A1A7QYP9_9FLAO</name>
<dbReference type="OrthoDB" id="1404064at2"/>
<dbReference type="PANTHER" id="PTHR43280:SF2">
    <property type="entry name" value="HTH-TYPE TRANSCRIPTIONAL REGULATOR EXSA"/>
    <property type="match status" value="1"/>
</dbReference>
<dbReference type="PANTHER" id="PTHR43280">
    <property type="entry name" value="ARAC-FAMILY TRANSCRIPTIONAL REGULATOR"/>
    <property type="match status" value="1"/>
</dbReference>
<dbReference type="Gene3D" id="1.25.40.10">
    <property type="entry name" value="Tetratricopeptide repeat domain"/>
    <property type="match status" value="1"/>
</dbReference>
<keyword evidence="2" id="KW-0472">Membrane</keyword>
<dbReference type="AlphaFoldDB" id="A0A1A7QYP9"/>
<comment type="caution">
    <text evidence="4">The sequence shown here is derived from an EMBL/GenBank/DDBJ whole genome shotgun (WGS) entry which is preliminary data.</text>
</comment>
<dbReference type="SMART" id="SM00342">
    <property type="entry name" value="HTH_ARAC"/>
    <property type="match status" value="1"/>
</dbReference>